<keyword evidence="3" id="KW-1185">Reference proteome</keyword>
<organism evidence="2 3">
    <name type="scientific">Zophobas morio</name>
    <dbReference type="NCBI Taxonomy" id="2755281"/>
    <lineage>
        <taxon>Eukaryota</taxon>
        <taxon>Metazoa</taxon>
        <taxon>Ecdysozoa</taxon>
        <taxon>Arthropoda</taxon>
        <taxon>Hexapoda</taxon>
        <taxon>Insecta</taxon>
        <taxon>Pterygota</taxon>
        <taxon>Neoptera</taxon>
        <taxon>Endopterygota</taxon>
        <taxon>Coleoptera</taxon>
        <taxon>Polyphaga</taxon>
        <taxon>Cucujiformia</taxon>
        <taxon>Tenebrionidae</taxon>
        <taxon>Zophobas</taxon>
    </lineage>
</organism>
<feature type="transmembrane region" description="Helical" evidence="1">
    <location>
        <begin position="166"/>
        <end position="188"/>
    </location>
</feature>
<protein>
    <submittedName>
        <fullName evidence="2">Uncharacterized protein</fullName>
    </submittedName>
</protein>
<dbReference type="AlphaFoldDB" id="A0AA38IUS0"/>
<accession>A0AA38IUS0</accession>
<name>A0AA38IUS0_9CUCU</name>
<evidence type="ECO:0000256" key="1">
    <source>
        <dbReference type="SAM" id="Phobius"/>
    </source>
</evidence>
<dbReference type="EMBL" id="JALNTZ010000002">
    <property type="protein sequence ID" value="KAJ3660716.1"/>
    <property type="molecule type" value="Genomic_DNA"/>
</dbReference>
<sequence length="195" mass="22050">MTVQQSGSKLRKLGAGLGIFQSLTWIVLSMICIILYYSPHLSTLSDSYMETIGKLIYAMFLYTSQEVFPNQTFSGNVFNAFMWLYILLDLVWLVACIYLLCKNTLKAAKVWSYCTLIISFLDFITFVILGADYNKCMDYAQDFSLIGETYVLAIQQACANSILPPFIIAAKGFTLWVFNIGIAVAVILDTKSWQR</sequence>
<feature type="transmembrane region" description="Helical" evidence="1">
    <location>
        <begin position="12"/>
        <end position="37"/>
    </location>
</feature>
<feature type="transmembrane region" description="Helical" evidence="1">
    <location>
        <begin position="80"/>
        <end position="101"/>
    </location>
</feature>
<gene>
    <name evidence="2" type="ORF">Zmor_005152</name>
</gene>
<evidence type="ECO:0000313" key="3">
    <source>
        <dbReference type="Proteomes" id="UP001168821"/>
    </source>
</evidence>
<keyword evidence="1" id="KW-0812">Transmembrane</keyword>
<evidence type="ECO:0000313" key="2">
    <source>
        <dbReference type="EMBL" id="KAJ3660716.1"/>
    </source>
</evidence>
<keyword evidence="1" id="KW-0472">Membrane</keyword>
<comment type="caution">
    <text evidence="2">The sequence shown here is derived from an EMBL/GenBank/DDBJ whole genome shotgun (WGS) entry which is preliminary data.</text>
</comment>
<proteinExistence type="predicted"/>
<dbReference type="Proteomes" id="UP001168821">
    <property type="component" value="Unassembled WGS sequence"/>
</dbReference>
<feature type="transmembrane region" description="Helical" evidence="1">
    <location>
        <begin position="110"/>
        <end position="131"/>
    </location>
</feature>
<keyword evidence="1" id="KW-1133">Transmembrane helix</keyword>
<reference evidence="2" key="1">
    <citation type="journal article" date="2023" name="G3 (Bethesda)">
        <title>Whole genome assemblies of Zophobas morio and Tenebrio molitor.</title>
        <authorList>
            <person name="Kaur S."/>
            <person name="Stinson S.A."/>
            <person name="diCenzo G.C."/>
        </authorList>
    </citation>
    <scope>NUCLEOTIDE SEQUENCE</scope>
    <source>
        <strain evidence="2">QUZm001</strain>
    </source>
</reference>